<name>A0A1I0CGQ5_9ACTN</name>
<reference evidence="2 3" key="1">
    <citation type="submission" date="2016-10" db="EMBL/GenBank/DDBJ databases">
        <authorList>
            <person name="de Groot N.N."/>
        </authorList>
    </citation>
    <scope>NUCLEOTIDE SEQUENCE [LARGE SCALE GENOMIC DNA]</scope>
    <source>
        <strain evidence="2 3">CGMCC 4.5598</strain>
    </source>
</reference>
<accession>A0A1I0CGQ5</accession>
<dbReference type="RefSeq" id="WP_143082108.1">
    <property type="nucleotide sequence ID" value="NZ_FOHX01000002.1"/>
</dbReference>
<evidence type="ECO:0000313" key="2">
    <source>
        <dbReference type="EMBL" id="SET18329.1"/>
    </source>
</evidence>
<feature type="region of interest" description="Disordered" evidence="1">
    <location>
        <begin position="226"/>
        <end position="245"/>
    </location>
</feature>
<proteinExistence type="predicted"/>
<evidence type="ECO:0000313" key="3">
    <source>
        <dbReference type="Proteomes" id="UP000199361"/>
    </source>
</evidence>
<organism evidence="2 3">
    <name type="scientific">Nonomuraea wenchangensis</name>
    <dbReference type="NCBI Taxonomy" id="568860"/>
    <lineage>
        <taxon>Bacteria</taxon>
        <taxon>Bacillati</taxon>
        <taxon>Actinomycetota</taxon>
        <taxon>Actinomycetes</taxon>
        <taxon>Streptosporangiales</taxon>
        <taxon>Streptosporangiaceae</taxon>
        <taxon>Nonomuraea</taxon>
    </lineage>
</organism>
<dbReference type="AlphaFoldDB" id="A0A1I0CGQ5"/>
<sequence length="290" mass="31852">MSGLLTMQAAAKSPEASARTVTPQALPAFDYERISLQKCEDERDARAGNSNANADGWDKVVTYTSCWSRHLLFAIYEETEKRDPKCNCKVKDKKIDDFLNLDFTVVMHSYQGNATGGVVGGGSMLPRNIKVWTRVDNFWSDGNFLEELIGGDGIDDEALNKTLSLQLKVTGGSTACSVVASNADNSGASRTARVEKWVDNGDNEFTIRSMDGNVSRCTIEPWLTYDNPKDPGSRDRQTLPGWGHPAWVDANPERLRETAPRVRCDNLPMGGPLSITRAAASSLRPSESWS</sequence>
<protein>
    <submittedName>
        <fullName evidence="2">Uncharacterized protein</fullName>
    </submittedName>
</protein>
<feature type="compositionally biased region" description="Basic and acidic residues" evidence="1">
    <location>
        <begin position="227"/>
        <end position="237"/>
    </location>
</feature>
<dbReference type="EMBL" id="FOHX01000002">
    <property type="protein sequence ID" value="SET18329.1"/>
    <property type="molecule type" value="Genomic_DNA"/>
</dbReference>
<dbReference type="STRING" id="568860.SAMN05421811_102300"/>
<dbReference type="Proteomes" id="UP000199361">
    <property type="component" value="Unassembled WGS sequence"/>
</dbReference>
<evidence type="ECO:0000256" key="1">
    <source>
        <dbReference type="SAM" id="MobiDB-lite"/>
    </source>
</evidence>
<gene>
    <name evidence="2" type="ORF">SAMN05421811_102300</name>
</gene>
<keyword evidence="3" id="KW-1185">Reference proteome</keyword>